<dbReference type="KEGG" id="aten:116291883"/>
<dbReference type="CDD" id="cd09080">
    <property type="entry name" value="TDP2"/>
    <property type="match status" value="1"/>
</dbReference>
<evidence type="ECO:0000256" key="10">
    <source>
        <dbReference type="ARBA" id="ARBA00023242"/>
    </source>
</evidence>
<dbReference type="GO" id="GO:0004518">
    <property type="term" value="F:nuclease activity"/>
    <property type="evidence" value="ECO:0007669"/>
    <property type="project" value="UniProtKB-KW"/>
</dbReference>
<dbReference type="GO" id="GO:0006302">
    <property type="term" value="P:double-strand break repair"/>
    <property type="evidence" value="ECO:0007669"/>
    <property type="project" value="TreeGrafter"/>
</dbReference>
<dbReference type="OrthoDB" id="9975959at2759"/>
<dbReference type="GO" id="GO:0003697">
    <property type="term" value="F:single-stranded DNA binding"/>
    <property type="evidence" value="ECO:0007669"/>
    <property type="project" value="TreeGrafter"/>
</dbReference>
<accession>A0A6P8HGL3</accession>
<dbReference type="GO" id="GO:0046872">
    <property type="term" value="F:metal ion binding"/>
    <property type="evidence" value="ECO:0007669"/>
    <property type="project" value="UniProtKB-KW"/>
</dbReference>
<evidence type="ECO:0000313" key="13">
    <source>
        <dbReference type="RefSeq" id="XP_031554976.1"/>
    </source>
</evidence>
<keyword evidence="8" id="KW-0460">Magnesium</keyword>
<dbReference type="GO" id="GO:0005737">
    <property type="term" value="C:cytoplasm"/>
    <property type="evidence" value="ECO:0007669"/>
    <property type="project" value="TreeGrafter"/>
</dbReference>
<evidence type="ECO:0000256" key="4">
    <source>
        <dbReference type="ARBA" id="ARBA00022722"/>
    </source>
</evidence>
<evidence type="ECO:0000256" key="7">
    <source>
        <dbReference type="ARBA" id="ARBA00022801"/>
    </source>
</evidence>
<keyword evidence="4" id="KW-0540">Nuclease</keyword>
<keyword evidence="9" id="KW-0234">DNA repair</keyword>
<evidence type="ECO:0000256" key="8">
    <source>
        <dbReference type="ARBA" id="ARBA00022842"/>
    </source>
</evidence>
<dbReference type="InParanoid" id="A0A6P8HGL3"/>
<dbReference type="Gene3D" id="3.60.10.10">
    <property type="entry name" value="Endonuclease/exonuclease/phosphatase"/>
    <property type="match status" value="1"/>
</dbReference>
<dbReference type="Pfam" id="PF03372">
    <property type="entry name" value="Exo_endo_phos"/>
    <property type="match status" value="1"/>
</dbReference>
<comment type="cofactor">
    <cofactor evidence="1">
        <name>Mn(2+)</name>
        <dbReference type="ChEBI" id="CHEBI:29035"/>
    </cofactor>
</comment>
<gene>
    <name evidence="13" type="primary">LOC116291883</name>
</gene>
<reference evidence="13" key="1">
    <citation type="submission" date="2025-08" db="UniProtKB">
        <authorList>
            <consortium name="RefSeq"/>
        </authorList>
    </citation>
    <scope>IDENTIFICATION</scope>
    <source>
        <tissue evidence="13">Tentacle</tissue>
    </source>
</reference>
<evidence type="ECO:0000256" key="3">
    <source>
        <dbReference type="ARBA" id="ARBA00004322"/>
    </source>
</evidence>
<dbReference type="PANTHER" id="PTHR15822:SF4">
    <property type="entry name" value="TYROSYL-DNA PHOSPHODIESTERASE 2"/>
    <property type="match status" value="1"/>
</dbReference>
<proteinExistence type="predicted"/>
<evidence type="ECO:0000256" key="1">
    <source>
        <dbReference type="ARBA" id="ARBA00001936"/>
    </source>
</evidence>
<keyword evidence="12" id="KW-1185">Reference proteome</keyword>
<sequence>MAMAASAPSSSIGLFTLNIWFGDFKMKQRMAAIGRTVSDLKPDIITFQEVTTVSLKLLKSQEWFPLYKMVPDKILENQGYFVVILSKFEVVKWRSLPFKNSRMGRNLLIAELKANIQALEDGNKIAGQKISNSRKGSYIYLTIATSHLESMAFTTKEREAQLQQSLQILSEYDDVCLMGDLNLELKVDGEVYLPTPWIDTWLSIPGNSHSNGYTWDPAMNSNAQVSEPNTTKDRFDRVFCKLLNFSVKNMSIIGTEPHDGVHLSDHFGVFTNLTHKERAMTGGPKVVKEARFIRPRGWEKYLNI</sequence>
<protein>
    <submittedName>
        <fullName evidence="13">Uncharacterized protein LOC116291883</fullName>
    </submittedName>
</protein>
<keyword evidence="6" id="KW-0227">DNA damage</keyword>
<evidence type="ECO:0000256" key="9">
    <source>
        <dbReference type="ARBA" id="ARBA00023204"/>
    </source>
</evidence>
<dbReference type="InterPro" id="IPR051547">
    <property type="entry name" value="TDP2-like"/>
</dbReference>
<dbReference type="RefSeq" id="XP_031554976.1">
    <property type="nucleotide sequence ID" value="XM_031699116.1"/>
</dbReference>
<evidence type="ECO:0000256" key="6">
    <source>
        <dbReference type="ARBA" id="ARBA00022763"/>
    </source>
</evidence>
<name>A0A6P8HGL3_ACTTE</name>
<dbReference type="Proteomes" id="UP000515163">
    <property type="component" value="Unplaced"/>
</dbReference>
<dbReference type="GO" id="GO:0070260">
    <property type="term" value="F:5'-tyrosyl-DNA phosphodiesterase activity"/>
    <property type="evidence" value="ECO:0007669"/>
    <property type="project" value="TreeGrafter"/>
</dbReference>
<keyword evidence="10" id="KW-0539">Nucleus</keyword>
<comment type="subcellular location">
    <subcellularLocation>
        <location evidence="3">Nucleus</location>
        <location evidence="3">PML body</location>
    </subcellularLocation>
</comment>
<dbReference type="GeneID" id="116291883"/>
<dbReference type="AlphaFoldDB" id="A0A6P8HGL3"/>
<dbReference type="InterPro" id="IPR036691">
    <property type="entry name" value="Endo/exonu/phosph_ase_sf"/>
</dbReference>
<evidence type="ECO:0000256" key="2">
    <source>
        <dbReference type="ARBA" id="ARBA00001946"/>
    </source>
</evidence>
<evidence type="ECO:0000313" key="12">
    <source>
        <dbReference type="Proteomes" id="UP000515163"/>
    </source>
</evidence>
<organism evidence="12 13">
    <name type="scientific">Actinia tenebrosa</name>
    <name type="common">Australian red waratah sea anemone</name>
    <dbReference type="NCBI Taxonomy" id="6105"/>
    <lineage>
        <taxon>Eukaryota</taxon>
        <taxon>Metazoa</taxon>
        <taxon>Cnidaria</taxon>
        <taxon>Anthozoa</taxon>
        <taxon>Hexacorallia</taxon>
        <taxon>Actiniaria</taxon>
        <taxon>Actiniidae</taxon>
        <taxon>Actinia</taxon>
    </lineage>
</organism>
<dbReference type="SUPFAM" id="SSF56219">
    <property type="entry name" value="DNase I-like"/>
    <property type="match status" value="1"/>
</dbReference>
<evidence type="ECO:0000256" key="5">
    <source>
        <dbReference type="ARBA" id="ARBA00022723"/>
    </source>
</evidence>
<keyword evidence="5" id="KW-0479">Metal-binding</keyword>
<dbReference type="InterPro" id="IPR005135">
    <property type="entry name" value="Endo/exonuclease/phosphatase"/>
</dbReference>
<dbReference type="PANTHER" id="PTHR15822">
    <property type="entry name" value="TRAF AND TNF RECEPTOR-ASSOCIATED PROTEIN"/>
    <property type="match status" value="1"/>
</dbReference>
<keyword evidence="7" id="KW-0378">Hydrolase</keyword>
<evidence type="ECO:0000259" key="11">
    <source>
        <dbReference type="Pfam" id="PF03372"/>
    </source>
</evidence>
<dbReference type="GO" id="GO:0016605">
    <property type="term" value="C:PML body"/>
    <property type="evidence" value="ECO:0007669"/>
    <property type="project" value="UniProtKB-SubCell"/>
</dbReference>
<feature type="domain" description="Endonuclease/exonuclease/phosphatase" evidence="11">
    <location>
        <begin position="16"/>
        <end position="266"/>
    </location>
</feature>
<comment type="cofactor">
    <cofactor evidence="2">
        <name>Mg(2+)</name>
        <dbReference type="ChEBI" id="CHEBI:18420"/>
    </cofactor>
</comment>